<evidence type="ECO:0000256" key="5">
    <source>
        <dbReference type="ARBA" id="ARBA00023043"/>
    </source>
</evidence>
<dbReference type="PROSITE" id="PS50088">
    <property type="entry name" value="ANK_REPEAT"/>
    <property type="match status" value="10"/>
</dbReference>
<dbReference type="InterPro" id="IPR000433">
    <property type="entry name" value="Znf_ZZ"/>
</dbReference>
<dbReference type="STRING" id="690307.A0A1L9WQK7"/>
<dbReference type="Proteomes" id="UP000184546">
    <property type="component" value="Unassembled WGS sequence"/>
</dbReference>
<evidence type="ECO:0000256" key="8">
    <source>
        <dbReference type="SAM" id="MobiDB-lite"/>
    </source>
</evidence>
<dbReference type="SMART" id="SM00248">
    <property type="entry name" value="ANK"/>
    <property type="match status" value="21"/>
</dbReference>
<feature type="repeat" description="ANK" evidence="6">
    <location>
        <begin position="575"/>
        <end position="603"/>
    </location>
</feature>
<dbReference type="AlphaFoldDB" id="A0A1L9WQK7"/>
<keyword evidence="11" id="KW-1185">Reference proteome</keyword>
<feature type="repeat" description="ANK" evidence="6">
    <location>
        <begin position="472"/>
        <end position="504"/>
    </location>
</feature>
<dbReference type="VEuPathDB" id="FungiDB:ASPACDRAFT_122273"/>
<dbReference type="InterPro" id="IPR043145">
    <property type="entry name" value="Znf_ZZ_sf"/>
</dbReference>
<feature type="region of interest" description="Disordered" evidence="8">
    <location>
        <begin position="879"/>
        <end position="937"/>
    </location>
</feature>
<dbReference type="RefSeq" id="XP_020054814.1">
    <property type="nucleotide sequence ID" value="XM_020196518.1"/>
</dbReference>
<reference evidence="11" key="1">
    <citation type="journal article" date="2017" name="Genome Biol.">
        <title>Comparative genomics reveals high biological diversity and specific adaptations in the industrially and medically important fungal genus Aspergillus.</title>
        <authorList>
            <person name="de Vries R.P."/>
            <person name="Riley R."/>
            <person name="Wiebenga A."/>
            <person name="Aguilar-Osorio G."/>
            <person name="Amillis S."/>
            <person name="Uchima C.A."/>
            <person name="Anderluh G."/>
            <person name="Asadollahi M."/>
            <person name="Askin M."/>
            <person name="Barry K."/>
            <person name="Battaglia E."/>
            <person name="Bayram O."/>
            <person name="Benocci T."/>
            <person name="Braus-Stromeyer S.A."/>
            <person name="Caldana C."/>
            <person name="Canovas D."/>
            <person name="Cerqueira G.C."/>
            <person name="Chen F."/>
            <person name="Chen W."/>
            <person name="Choi C."/>
            <person name="Clum A."/>
            <person name="Dos Santos R.A."/>
            <person name="Damasio A.R."/>
            <person name="Diallinas G."/>
            <person name="Emri T."/>
            <person name="Fekete E."/>
            <person name="Flipphi M."/>
            <person name="Freyberg S."/>
            <person name="Gallo A."/>
            <person name="Gournas C."/>
            <person name="Habgood R."/>
            <person name="Hainaut M."/>
            <person name="Harispe M.L."/>
            <person name="Henrissat B."/>
            <person name="Hilden K.S."/>
            <person name="Hope R."/>
            <person name="Hossain A."/>
            <person name="Karabika E."/>
            <person name="Karaffa L."/>
            <person name="Karanyi Z."/>
            <person name="Krasevec N."/>
            <person name="Kuo A."/>
            <person name="Kusch H."/>
            <person name="LaButti K."/>
            <person name="Lagendijk E.L."/>
            <person name="Lapidus A."/>
            <person name="Levasseur A."/>
            <person name="Lindquist E."/>
            <person name="Lipzen A."/>
            <person name="Logrieco A.F."/>
            <person name="MacCabe A."/>
            <person name="Maekelae M.R."/>
            <person name="Malavazi I."/>
            <person name="Melin P."/>
            <person name="Meyer V."/>
            <person name="Mielnichuk N."/>
            <person name="Miskei M."/>
            <person name="Molnar A.P."/>
            <person name="Mule G."/>
            <person name="Ngan C.Y."/>
            <person name="Orejas M."/>
            <person name="Orosz E."/>
            <person name="Ouedraogo J.P."/>
            <person name="Overkamp K.M."/>
            <person name="Park H.-S."/>
            <person name="Perrone G."/>
            <person name="Piumi F."/>
            <person name="Punt P.J."/>
            <person name="Ram A.F."/>
            <person name="Ramon A."/>
            <person name="Rauscher S."/>
            <person name="Record E."/>
            <person name="Riano-Pachon D.M."/>
            <person name="Robert V."/>
            <person name="Roehrig J."/>
            <person name="Ruller R."/>
            <person name="Salamov A."/>
            <person name="Salih N.S."/>
            <person name="Samson R.A."/>
            <person name="Sandor E."/>
            <person name="Sanguinetti M."/>
            <person name="Schuetze T."/>
            <person name="Sepcic K."/>
            <person name="Shelest E."/>
            <person name="Sherlock G."/>
            <person name="Sophianopoulou V."/>
            <person name="Squina F.M."/>
            <person name="Sun H."/>
            <person name="Susca A."/>
            <person name="Todd R.B."/>
            <person name="Tsang A."/>
            <person name="Unkles S.E."/>
            <person name="van de Wiele N."/>
            <person name="van Rossen-Uffink D."/>
            <person name="Oliveira J.V."/>
            <person name="Vesth T.C."/>
            <person name="Visser J."/>
            <person name="Yu J.-H."/>
            <person name="Zhou M."/>
            <person name="Andersen M.R."/>
            <person name="Archer D.B."/>
            <person name="Baker S.E."/>
            <person name="Benoit I."/>
            <person name="Brakhage A.A."/>
            <person name="Braus G.H."/>
            <person name="Fischer R."/>
            <person name="Frisvad J.C."/>
            <person name="Goldman G.H."/>
            <person name="Houbraken J."/>
            <person name="Oakley B."/>
            <person name="Pocsi I."/>
            <person name="Scazzocchio C."/>
            <person name="Seiboth B."/>
            <person name="vanKuyk P.A."/>
            <person name="Wortman J."/>
            <person name="Dyer P.S."/>
            <person name="Grigoriev I.V."/>
        </authorList>
    </citation>
    <scope>NUCLEOTIDE SEQUENCE [LARGE SCALE GENOMIC DNA]</scope>
    <source>
        <strain evidence="11">ATCC 16872 / CBS 172.66 / WB 5094</strain>
    </source>
</reference>
<keyword evidence="1" id="KW-0479">Metal-binding</keyword>
<keyword evidence="3 7" id="KW-0863">Zinc-finger</keyword>
<evidence type="ECO:0000256" key="6">
    <source>
        <dbReference type="PROSITE-ProRule" id="PRU00023"/>
    </source>
</evidence>
<sequence length="937" mass="102110">MSTLVSAAWEAARYRQSDLLKELLDHCTLNSAQMHDILWAANWSADEEVIDLVVSCIIRSTRSESPFEWPDFILIRAATLNSTSLLAKLLDAGASVHGKYDYEGDIYLHSAVFWSAAAGHLDSLKFFLGRAAIADRLYSRRRQLLHITSAHGHVGAVRLLLAAGADINALGGDDGQSVLCRACQWGYYSVVQELVKHPELELDKHGDVRWTPLAAAVDQGYVHSVRLLLERGADPNVLGSVNWSPLQFAIYKGHDHITKLLLEHGANPHVTKNEIVPLPEAAGAGKLELVKLLVEAGHPVDAPGTYNRTALLRAAYSGHREVAEYLISKGAQATLSDQGNSNGLHLAAEKGHAGIIRLLSDHGTSLNQVSEAGWTPLHIAYSQPQATRALLEKGANPNIVAWNWTPLALSATYNQTENVRTLLEFGPDLEVQYGDDPYNGYTALGCAVKKERLDSVRLLLEAGANVDHQGSKGQTPLHDAVRLDNPALIQLLLEFRPDVNHAQQEGFTPLMYMSPSTRMETLRPLINAGADLEARNRKGLSVLMCAVGHENAAMVKYLLARGAELNTVGSIRGGPLHYACWDSSLDMVKLLVAAGADINLVDPQNGSPLHQAAYRGPFGEWEHQSKICKYLLSLEELDVNSTGSMRGSLLSWICVTAPLEIVTALLDKGARVDQPDIQGRTAIHLAAANSVSHLDLIFEQGGDIEARDHVGRTVLHFAILSGSAALVERVLSLSCELLDAPDDDGWTPLLWAARGWTRLSRTTTASVQEEIISMLLNRGANPCTQWVGLGRTWSAAKIARYHGHSGNVVRLLEDAYQTAHPQADALEIVGIHFSRVAASFRGTCDGCFMGLYGYRYKCQVCFDFDLCYKCFLTRHKTHDGHDFSSTEAEEKYVEEPEEEGGGGGDANSTTHGSSSDVQESEDSDSDKDSDVDSSSSD</sequence>
<dbReference type="Pfam" id="PF00023">
    <property type="entry name" value="Ank"/>
    <property type="match status" value="3"/>
</dbReference>
<evidence type="ECO:0000256" key="1">
    <source>
        <dbReference type="ARBA" id="ARBA00022723"/>
    </source>
</evidence>
<evidence type="ECO:0000259" key="9">
    <source>
        <dbReference type="PROSITE" id="PS50135"/>
    </source>
</evidence>
<keyword evidence="5 6" id="KW-0040">ANK repeat</keyword>
<protein>
    <recommendedName>
        <fullName evidence="9">ZZ-type domain-containing protein</fullName>
    </recommendedName>
</protein>
<dbReference type="GeneID" id="30970332"/>
<feature type="repeat" description="ANK" evidence="6">
    <location>
        <begin position="140"/>
        <end position="172"/>
    </location>
</feature>
<feature type="repeat" description="ANK" evidence="6">
    <location>
        <begin position="439"/>
        <end position="471"/>
    </location>
</feature>
<feature type="repeat" description="ANK" evidence="6">
    <location>
        <begin position="208"/>
        <end position="240"/>
    </location>
</feature>
<evidence type="ECO:0000256" key="2">
    <source>
        <dbReference type="ARBA" id="ARBA00022737"/>
    </source>
</evidence>
<feature type="repeat" description="ANK" evidence="6">
    <location>
        <begin position="306"/>
        <end position="338"/>
    </location>
</feature>
<evidence type="ECO:0000313" key="10">
    <source>
        <dbReference type="EMBL" id="OJJ98474.1"/>
    </source>
</evidence>
<evidence type="ECO:0000256" key="7">
    <source>
        <dbReference type="PROSITE-ProRule" id="PRU00228"/>
    </source>
</evidence>
<dbReference type="Pfam" id="PF12796">
    <property type="entry name" value="Ank_2"/>
    <property type="match status" value="5"/>
</dbReference>
<evidence type="ECO:0000313" key="11">
    <source>
        <dbReference type="Proteomes" id="UP000184546"/>
    </source>
</evidence>
<dbReference type="InterPro" id="IPR036770">
    <property type="entry name" value="Ankyrin_rpt-contain_sf"/>
</dbReference>
<dbReference type="GO" id="GO:0008270">
    <property type="term" value="F:zinc ion binding"/>
    <property type="evidence" value="ECO:0007669"/>
    <property type="project" value="UniProtKB-KW"/>
</dbReference>
<keyword evidence="2" id="KW-0677">Repeat</keyword>
<dbReference type="Gene3D" id="3.30.60.90">
    <property type="match status" value="1"/>
</dbReference>
<proteinExistence type="predicted"/>
<dbReference type="Pfam" id="PF13637">
    <property type="entry name" value="Ank_4"/>
    <property type="match status" value="1"/>
</dbReference>
<evidence type="ECO:0000256" key="3">
    <source>
        <dbReference type="ARBA" id="ARBA00022771"/>
    </source>
</evidence>
<dbReference type="PROSITE" id="PS01357">
    <property type="entry name" value="ZF_ZZ_1"/>
    <property type="match status" value="1"/>
</dbReference>
<feature type="compositionally biased region" description="Acidic residues" evidence="8">
    <location>
        <begin position="918"/>
        <end position="931"/>
    </location>
</feature>
<organism evidence="10 11">
    <name type="scientific">Aspergillus aculeatus (strain ATCC 16872 / CBS 172.66 / WB 5094)</name>
    <dbReference type="NCBI Taxonomy" id="690307"/>
    <lineage>
        <taxon>Eukaryota</taxon>
        <taxon>Fungi</taxon>
        <taxon>Dikarya</taxon>
        <taxon>Ascomycota</taxon>
        <taxon>Pezizomycotina</taxon>
        <taxon>Eurotiomycetes</taxon>
        <taxon>Eurotiomycetidae</taxon>
        <taxon>Eurotiales</taxon>
        <taxon>Aspergillaceae</taxon>
        <taxon>Aspergillus</taxon>
        <taxon>Aspergillus subgen. Circumdati</taxon>
    </lineage>
</organism>
<dbReference type="SUPFAM" id="SSF57850">
    <property type="entry name" value="RING/U-box"/>
    <property type="match status" value="1"/>
</dbReference>
<dbReference type="SMART" id="SM00291">
    <property type="entry name" value="ZnF_ZZ"/>
    <property type="match status" value="1"/>
</dbReference>
<dbReference type="EMBL" id="KV878980">
    <property type="protein sequence ID" value="OJJ98474.1"/>
    <property type="molecule type" value="Genomic_DNA"/>
</dbReference>
<dbReference type="PROSITE" id="PS50297">
    <property type="entry name" value="ANK_REP_REGION"/>
    <property type="match status" value="10"/>
</dbReference>
<dbReference type="PROSITE" id="PS50135">
    <property type="entry name" value="ZF_ZZ_2"/>
    <property type="match status" value="1"/>
</dbReference>
<feature type="compositionally biased region" description="Basic and acidic residues" evidence="8">
    <location>
        <begin position="879"/>
        <end position="894"/>
    </location>
</feature>
<dbReference type="PANTHER" id="PTHR24198:SF165">
    <property type="entry name" value="ANKYRIN REPEAT-CONTAINING PROTEIN-RELATED"/>
    <property type="match status" value="1"/>
</dbReference>
<gene>
    <name evidence="10" type="ORF">ASPACDRAFT_122273</name>
</gene>
<dbReference type="PANTHER" id="PTHR24198">
    <property type="entry name" value="ANKYRIN REPEAT AND PROTEIN KINASE DOMAIN-CONTAINING PROTEIN"/>
    <property type="match status" value="1"/>
</dbReference>
<feature type="repeat" description="ANK" evidence="6">
    <location>
        <begin position="505"/>
        <end position="537"/>
    </location>
</feature>
<accession>A0A1L9WQK7</accession>
<dbReference type="OMA" id="AMDGHTD"/>
<dbReference type="SUPFAM" id="SSF48403">
    <property type="entry name" value="Ankyrin repeat"/>
    <property type="match status" value="2"/>
</dbReference>
<feature type="domain" description="ZZ-type" evidence="9">
    <location>
        <begin position="839"/>
        <end position="891"/>
    </location>
</feature>
<name>A0A1L9WQK7_ASPA1</name>
<dbReference type="Gene3D" id="1.25.40.20">
    <property type="entry name" value="Ankyrin repeat-containing domain"/>
    <property type="match status" value="3"/>
</dbReference>
<feature type="repeat" description="ANK" evidence="6">
    <location>
        <begin position="538"/>
        <end position="570"/>
    </location>
</feature>
<keyword evidence="4" id="KW-0862">Zinc</keyword>
<dbReference type="CDD" id="cd02249">
    <property type="entry name" value="ZZ"/>
    <property type="match status" value="1"/>
</dbReference>
<evidence type="ECO:0000256" key="4">
    <source>
        <dbReference type="ARBA" id="ARBA00022833"/>
    </source>
</evidence>
<feature type="repeat" description="ANK" evidence="6">
    <location>
        <begin position="241"/>
        <end position="273"/>
    </location>
</feature>
<feature type="repeat" description="ANK" evidence="6">
    <location>
        <begin position="339"/>
        <end position="371"/>
    </location>
</feature>
<dbReference type="InterPro" id="IPR002110">
    <property type="entry name" value="Ankyrin_rpt"/>
</dbReference>
<dbReference type="OrthoDB" id="341259at2759"/>
<dbReference type="Pfam" id="PF00569">
    <property type="entry name" value="ZZ"/>
    <property type="match status" value="1"/>
</dbReference>